<dbReference type="SUPFAM" id="SSF51430">
    <property type="entry name" value="NAD(P)-linked oxidoreductase"/>
    <property type="match status" value="1"/>
</dbReference>
<evidence type="ECO:0000259" key="1">
    <source>
        <dbReference type="Pfam" id="PF00248"/>
    </source>
</evidence>
<dbReference type="Pfam" id="PF00248">
    <property type="entry name" value="Aldo_ket_red"/>
    <property type="match status" value="1"/>
</dbReference>
<dbReference type="InterPro" id="IPR020471">
    <property type="entry name" value="AKR"/>
</dbReference>
<dbReference type="Gene3D" id="3.20.20.100">
    <property type="entry name" value="NADP-dependent oxidoreductase domain"/>
    <property type="match status" value="1"/>
</dbReference>
<dbReference type="EMBL" id="JALN02000001">
    <property type="protein sequence ID" value="KDF01479.1"/>
    <property type="molecule type" value="Genomic_DNA"/>
</dbReference>
<evidence type="ECO:0000313" key="3">
    <source>
        <dbReference type="Proteomes" id="UP000022835"/>
    </source>
</evidence>
<dbReference type="RefSeq" id="WP_036344313.1">
    <property type="nucleotide sequence ID" value="NZ_JALN02000001.1"/>
</dbReference>
<dbReference type="GO" id="GO:0016491">
    <property type="term" value="F:oxidoreductase activity"/>
    <property type="evidence" value="ECO:0007669"/>
    <property type="project" value="InterPro"/>
</dbReference>
<organism evidence="2 3">
    <name type="scientific">Mycolicibacterium aromaticivorans JS19b1 = JCM 16368</name>
    <dbReference type="NCBI Taxonomy" id="1440774"/>
    <lineage>
        <taxon>Bacteria</taxon>
        <taxon>Bacillati</taxon>
        <taxon>Actinomycetota</taxon>
        <taxon>Actinomycetes</taxon>
        <taxon>Mycobacteriales</taxon>
        <taxon>Mycobacteriaceae</taxon>
        <taxon>Mycolicibacterium</taxon>
    </lineage>
</organism>
<reference evidence="2" key="1">
    <citation type="submission" date="2014-05" db="EMBL/GenBank/DDBJ databases">
        <title>Genome sequence of Mycobacterium aromaticivorans strain JS19b1T (= DSM 45407T).</title>
        <authorList>
            <person name="Kwak Y."/>
            <person name="Park G.-S."/>
            <person name="Li Q.X."/>
            <person name="Lee S.-E."/>
            <person name="Shin J.-H."/>
        </authorList>
    </citation>
    <scope>NUCLEOTIDE SEQUENCE [LARGE SCALE GENOMIC DNA]</scope>
    <source>
        <strain evidence="2">JS19b1</strain>
    </source>
</reference>
<dbReference type="Proteomes" id="UP000022835">
    <property type="component" value="Unassembled WGS sequence"/>
</dbReference>
<keyword evidence="3" id="KW-1185">Reference proteome</keyword>
<sequence length="310" mass="32474">MTSTSAPGGTAPLGDRSVARVGYGAMSLESVAIDDAVSLLHRAVELGVNHIDTASFYGDGEVNRRIRRALAPYRDDLVIVSKVGARAVPDADVPLALAQKPAELRASVELDLDGLGLDQIPVVNLRRADIGPGLIADGDQIVDLDDQLAELIALRDEGKIGAIGISNVALETVQRAVGAEIVCVQNAYSLLDRTHEDCLQFCADNDIAWVPFFPLGSGFAGFPKVADNPEVVRIAAERGVTPAQIGLAWLLAHAPNVLLIPGTGSVGHLEENAAAGAITLSESDIADLDVIPGQTSANGDGVQPFLDERR</sequence>
<dbReference type="CDD" id="cd19088">
    <property type="entry name" value="AKR_AKR13B1"/>
    <property type="match status" value="1"/>
</dbReference>
<dbReference type="eggNOG" id="COG0667">
    <property type="taxonomic scope" value="Bacteria"/>
</dbReference>
<feature type="domain" description="NADP-dependent oxidoreductase" evidence="1">
    <location>
        <begin position="21"/>
        <end position="289"/>
    </location>
</feature>
<dbReference type="InterPro" id="IPR036812">
    <property type="entry name" value="NAD(P)_OxRdtase_dom_sf"/>
</dbReference>
<dbReference type="PANTHER" id="PTHR43638">
    <property type="entry name" value="OXIDOREDUCTASE, ALDO/KETO REDUCTASE FAMILY PROTEIN"/>
    <property type="match status" value="1"/>
</dbReference>
<dbReference type="STRING" id="1440774.Y900_021730"/>
<dbReference type="PANTHER" id="PTHR43638:SF3">
    <property type="entry name" value="ALDEHYDE REDUCTASE"/>
    <property type="match status" value="1"/>
</dbReference>
<protein>
    <submittedName>
        <fullName evidence="2">Aldo/keto reductase</fullName>
    </submittedName>
</protein>
<comment type="caution">
    <text evidence="2">The sequence shown here is derived from an EMBL/GenBank/DDBJ whole genome shotgun (WGS) entry which is preliminary data.</text>
</comment>
<dbReference type="OrthoDB" id="9768793at2"/>
<evidence type="ECO:0000313" key="2">
    <source>
        <dbReference type="EMBL" id="KDF01479.1"/>
    </source>
</evidence>
<dbReference type="AlphaFoldDB" id="A0A064CRY4"/>
<dbReference type="PRINTS" id="PR00069">
    <property type="entry name" value="ALDKETRDTASE"/>
</dbReference>
<accession>A0A064CRY4</accession>
<name>A0A064CRY4_9MYCO</name>
<dbReference type="InterPro" id="IPR023210">
    <property type="entry name" value="NADP_OxRdtase_dom"/>
</dbReference>
<proteinExistence type="predicted"/>
<gene>
    <name evidence="2" type="ORF">Y900_021730</name>
</gene>